<keyword evidence="4" id="KW-1185">Reference proteome</keyword>
<keyword evidence="1" id="KW-0812">Transmembrane</keyword>
<evidence type="ECO:0000259" key="2">
    <source>
        <dbReference type="SMART" id="SM00014"/>
    </source>
</evidence>
<evidence type="ECO:0000313" key="4">
    <source>
        <dbReference type="Proteomes" id="UP000317429"/>
    </source>
</evidence>
<gene>
    <name evidence="3" type="ORF">Pla175_43020</name>
</gene>
<feature type="transmembrane region" description="Helical" evidence="1">
    <location>
        <begin position="114"/>
        <end position="133"/>
    </location>
</feature>
<name>A0A518DHE7_9BACT</name>
<feature type="transmembrane region" description="Helical" evidence="1">
    <location>
        <begin position="224"/>
        <end position="242"/>
    </location>
</feature>
<dbReference type="PANTHER" id="PTHR14969">
    <property type="entry name" value="SPHINGOSINE-1-PHOSPHATE PHOSPHOHYDROLASE"/>
    <property type="match status" value="1"/>
</dbReference>
<proteinExistence type="predicted"/>
<accession>A0A518DHE7</accession>
<dbReference type="Pfam" id="PF01569">
    <property type="entry name" value="PAP2"/>
    <property type="match status" value="1"/>
</dbReference>
<dbReference type="EMBL" id="CP036291">
    <property type="protein sequence ID" value="QDU90889.1"/>
    <property type="molecule type" value="Genomic_DNA"/>
</dbReference>
<dbReference type="KEGG" id="pnd:Pla175_43020"/>
<feature type="domain" description="Phosphatidic acid phosphatase type 2/haloperoxidase" evidence="2">
    <location>
        <begin position="113"/>
        <end position="239"/>
    </location>
</feature>
<evidence type="ECO:0000313" key="3">
    <source>
        <dbReference type="EMBL" id="QDU90889.1"/>
    </source>
</evidence>
<dbReference type="Proteomes" id="UP000317429">
    <property type="component" value="Chromosome"/>
</dbReference>
<protein>
    <submittedName>
        <fullName evidence="3">PAP2 superfamily protein</fullName>
    </submittedName>
</protein>
<dbReference type="AlphaFoldDB" id="A0A518DHE7"/>
<dbReference type="SUPFAM" id="SSF48317">
    <property type="entry name" value="Acid phosphatase/Vanadium-dependent haloperoxidase"/>
    <property type="match status" value="1"/>
</dbReference>
<feature type="transmembrane region" description="Helical" evidence="1">
    <location>
        <begin position="31"/>
        <end position="51"/>
    </location>
</feature>
<evidence type="ECO:0000256" key="1">
    <source>
        <dbReference type="SAM" id="Phobius"/>
    </source>
</evidence>
<dbReference type="InterPro" id="IPR036938">
    <property type="entry name" value="PAP2/HPO_sf"/>
</dbReference>
<dbReference type="Gene3D" id="1.20.144.10">
    <property type="entry name" value="Phosphatidic acid phosphatase type 2/haloperoxidase"/>
    <property type="match status" value="2"/>
</dbReference>
<feature type="transmembrane region" description="Helical" evidence="1">
    <location>
        <begin position="79"/>
        <end position="102"/>
    </location>
</feature>
<feature type="transmembrane region" description="Helical" evidence="1">
    <location>
        <begin position="194"/>
        <end position="212"/>
    </location>
</feature>
<sequence>MGLNRMAQQAVRILRLHVAGRDATTPRGSRWLLWGPLLALLGCLLIFRMTYADIAVSECCYCQLTERWPMADAQPWLSLYEYGCLPAMVLGIGGLLTTLVCVCLRRGRKPRRAGLFLALSLLLGPGLLVNFMLKPMMGRPRPAQTEVFGGEESFVLVGTPAQLENCRSFPSGHASMGFYLMAPAFMLKRKQKKLAAAFLALGIGFGLLMGAARILQGAHFASDVLGAVICVYIGALAAKLILGFGGWADRVWPEDLAETAQAPASAPTPTAAPPTVWGDRVAA</sequence>
<reference evidence="3 4" key="1">
    <citation type="submission" date="2019-02" db="EMBL/GenBank/DDBJ databases">
        <title>Deep-cultivation of Planctomycetes and their phenomic and genomic characterization uncovers novel biology.</title>
        <authorList>
            <person name="Wiegand S."/>
            <person name="Jogler M."/>
            <person name="Boedeker C."/>
            <person name="Pinto D."/>
            <person name="Vollmers J."/>
            <person name="Rivas-Marin E."/>
            <person name="Kohn T."/>
            <person name="Peeters S.H."/>
            <person name="Heuer A."/>
            <person name="Rast P."/>
            <person name="Oberbeckmann S."/>
            <person name="Bunk B."/>
            <person name="Jeske O."/>
            <person name="Meyerdierks A."/>
            <person name="Storesund J.E."/>
            <person name="Kallscheuer N."/>
            <person name="Luecker S."/>
            <person name="Lage O.M."/>
            <person name="Pohl T."/>
            <person name="Merkel B.J."/>
            <person name="Hornburger P."/>
            <person name="Mueller R.-W."/>
            <person name="Bruemmer F."/>
            <person name="Labrenz M."/>
            <person name="Spormann A.M."/>
            <person name="Op den Camp H."/>
            <person name="Overmann J."/>
            <person name="Amann R."/>
            <person name="Jetten M.S.M."/>
            <person name="Mascher T."/>
            <person name="Medema M.H."/>
            <person name="Devos D.P."/>
            <person name="Kaster A.-K."/>
            <person name="Ovreas L."/>
            <person name="Rohde M."/>
            <person name="Galperin M.Y."/>
            <person name="Jogler C."/>
        </authorList>
    </citation>
    <scope>NUCLEOTIDE SEQUENCE [LARGE SCALE GENOMIC DNA]</scope>
    <source>
        <strain evidence="3 4">Pla175</strain>
    </source>
</reference>
<dbReference type="CDD" id="cd03396">
    <property type="entry name" value="PAP2_like_6"/>
    <property type="match status" value="1"/>
</dbReference>
<dbReference type="PANTHER" id="PTHR14969:SF13">
    <property type="entry name" value="AT30094P"/>
    <property type="match status" value="1"/>
</dbReference>
<dbReference type="SMART" id="SM00014">
    <property type="entry name" value="acidPPc"/>
    <property type="match status" value="1"/>
</dbReference>
<organism evidence="3 4">
    <name type="scientific">Pirellulimonas nuda</name>
    <dbReference type="NCBI Taxonomy" id="2528009"/>
    <lineage>
        <taxon>Bacteria</taxon>
        <taxon>Pseudomonadati</taxon>
        <taxon>Planctomycetota</taxon>
        <taxon>Planctomycetia</taxon>
        <taxon>Pirellulales</taxon>
        <taxon>Lacipirellulaceae</taxon>
        <taxon>Pirellulimonas</taxon>
    </lineage>
</organism>
<keyword evidence="1" id="KW-1133">Transmembrane helix</keyword>
<dbReference type="InterPro" id="IPR000326">
    <property type="entry name" value="PAP2/HPO"/>
</dbReference>
<keyword evidence="1" id="KW-0472">Membrane</keyword>